<evidence type="ECO:0000313" key="1">
    <source>
        <dbReference type="EMBL" id="OHA13024.1"/>
    </source>
</evidence>
<reference evidence="1 2" key="1">
    <citation type="journal article" date="2016" name="Nat. Commun.">
        <title>Thousands of microbial genomes shed light on interconnected biogeochemical processes in an aquifer system.</title>
        <authorList>
            <person name="Anantharaman K."/>
            <person name="Brown C.T."/>
            <person name="Hug L.A."/>
            <person name="Sharon I."/>
            <person name="Castelle C.J."/>
            <person name="Probst A.J."/>
            <person name="Thomas B.C."/>
            <person name="Singh A."/>
            <person name="Wilkins M.J."/>
            <person name="Karaoz U."/>
            <person name="Brodie E.L."/>
            <person name="Williams K.H."/>
            <person name="Hubbard S.S."/>
            <person name="Banfield J.F."/>
        </authorList>
    </citation>
    <scope>NUCLEOTIDE SEQUENCE [LARGE SCALE GENOMIC DNA]</scope>
</reference>
<proteinExistence type="predicted"/>
<organism evidence="1 2">
    <name type="scientific">Candidatus Sungbacteria bacterium RIFCSPLOWO2_12_FULL_41_11</name>
    <dbReference type="NCBI Taxonomy" id="1802286"/>
    <lineage>
        <taxon>Bacteria</taxon>
        <taxon>Candidatus Sungiibacteriota</taxon>
    </lineage>
</organism>
<gene>
    <name evidence="1" type="ORF">A3G49_04785</name>
</gene>
<dbReference type="Proteomes" id="UP000177171">
    <property type="component" value="Unassembled WGS sequence"/>
</dbReference>
<protein>
    <submittedName>
        <fullName evidence="1">Uncharacterized protein</fullName>
    </submittedName>
</protein>
<name>A0A1G2LNC5_9BACT</name>
<dbReference type="AlphaFoldDB" id="A0A1G2LNC5"/>
<dbReference type="EMBL" id="MHQY01000035">
    <property type="protein sequence ID" value="OHA13024.1"/>
    <property type="molecule type" value="Genomic_DNA"/>
</dbReference>
<accession>A0A1G2LNC5</accession>
<sequence>MGTVTIPKEEYNKLKRFSSAYVKIAEEIAKIERFYPYDYKYIAALRRRALSEYRNGKSIEAGSVDEALAKSKRK</sequence>
<comment type="caution">
    <text evidence="1">The sequence shown here is derived from an EMBL/GenBank/DDBJ whole genome shotgun (WGS) entry which is preliminary data.</text>
</comment>
<evidence type="ECO:0000313" key="2">
    <source>
        <dbReference type="Proteomes" id="UP000177171"/>
    </source>
</evidence>